<dbReference type="EMBL" id="JBJQND010000002">
    <property type="protein sequence ID" value="KAL3884594.1"/>
    <property type="molecule type" value="Genomic_DNA"/>
</dbReference>
<evidence type="ECO:0000256" key="2">
    <source>
        <dbReference type="PROSITE-ProRule" id="PRU00176"/>
    </source>
</evidence>
<dbReference type="InterPro" id="IPR035979">
    <property type="entry name" value="RBD_domain_sf"/>
</dbReference>
<dbReference type="GO" id="GO:0003723">
    <property type="term" value="F:RNA binding"/>
    <property type="evidence" value="ECO:0007669"/>
    <property type="project" value="UniProtKB-UniRule"/>
</dbReference>
<dbReference type="PANTHER" id="PTHR21245">
    <property type="entry name" value="HETEROGENEOUS NUCLEAR RIBONUCLEOPROTEIN"/>
    <property type="match status" value="1"/>
</dbReference>
<name>A0ABD3XE93_SINWO</name>
<dbReference type="SMART" id="SM00360">
    <property type="entry name" value="RRM"/>
    <property type="match status" value="3"/>
</dbReference>
<dbReference type="PROSITE" id="PS50102">
    <property type="entry name" value="RRM"/>
    <property type="match status" value="3"/>
</dbReference>
<keyword evidence="1 2" id="KW-0694">RNA-binding</keyword>
<comment type="caution">
    <text evidence="4">The sequence shown here is derived from an EMBL/GenBank/DDBJ whole genome shotgun (WGS) entry which is preliminary data.</text>
</comment>
<organism evidence="4 5">
    <name type="scientific">Sinanodonta woodiana</name>
    <name type="common">Chinese pond mussel</name>
    <name type="synonym">Anodonta woodiana</name>
    <dbReference type="NCBI Taxonomy" id="1069815"/>
    <lineage>
        <taxon>Eukaryota</taxon>
        <taxon>Metazoa</taxon>
        <taxon>Spiralia</taxon>
        <taxon>Lophotrochozoa</taxon>
        <taxon>Mollusca</taxon>
        <taxon>Bivalvia</taxon>
        <taxon>Autobranchia</taxon>
        <taxon>Heteroconchia</taxon>
        <taxon>Palaeoheterodonta</taxon>
        <taxon>Unionida</taxon>
        <taxon>Unionoidea</taxon>
        <taxon>Unionidae</taxon>
        <taxon>Unioninae</taxon>
        <taxon>Sinanodonta</taxon>
    </lineage>
</organism>
<feature type="domain" description="RRM" evidence="3">
    <location>
        <begin position="249"/>
        <end position="319"/>
    </location>
</feature>
<accession>A0ABD3XE93</accession>
<dbReference type="InterPro" id="IPR000504">
    <property type="entry name" value="RRM_dom"/>
</dbReference>
<dbReference type="InterPro" id="IPR012677">
    <property type="entry name" value="Nucleotide-bd_a/b_plait_sf"/>
</dbReference>
<evidence type="ECO:0000256" key="1">
    <source>
        <dbReference type="ARBA" id="ARBA00022884"/>
    </source>
</evidence>
<dbReference type="Gene3D" id="3.30.70.330">
    <property type="match status" value="3"/>
</dbReference>
<dbReference type="AlphaFoldDB" id="A0ABD3XE93"/>
<evidence type="ECO:0000259" key="3">
    <source>
        <dbReference type="PROSITE" id="PS50102"/>
    </source>
</evidence>
<reference evidence="4 5" key="1">
    <citation type="submission" date="2024-11" db="EMBL/GenBank/DDBJ databases">
        <title>Chromosome-level genome assembly of the freshwater bivalve Anodonta woodiana.</title>
        <authorList>
            <person name="Chen X."/>
        </authorList>
    </citation>
    <scope>NUCLEOTIDE SEQUENCE [LARGE SCALE GENOMIC DNA]</scope>
    <source>
        <strain evidence="4">MN2024</strain>
        <tissue evidence="4">Gills</tissue>
    </source>
</reference>
<protein>
    <recommendedName>
        <fullName evidence="3">RRM domain-containing protein</fullName>
    </recommendedName>
</protein>
<sequence length="330" mass="38883">MRSKIRIKYFVFSDLKDIAECRGFIKKKKSPPGPDKQKLRELLKDKAYRLTLSAGQRRYGARPQSLEKGHQLVVNRIPREWFEDKLIPLFQEFGKIYEVLLLIDKRTGYNRGFCFVSYYKKEDTEKAHCMLNKYGVHSGKTLKANFSSLKTRLLFQNIPRNKSAEELKEDFGNIAPGVKDVVVSCTPEMLENNIKNRGYCFVEYETHKQALRVMFKLKYEWKVLLGYKIAVQWYYPPDEPDEEYMSKVKVVYVKNLTRNTKIEDLKTKFEEFGVVERVNVVRDLGFVHFEKREDALKAIEEMNGTVFGNYEIICCLSKPKVHIGTRRKRR</sequence>
<dbReference type="Proteomes" id="UP001634394">
    <property type="component" value="Unassembled WGS sequence"/>
</dbReference>
<feature type="domain" description="RRM" evidence="3">
    <location>
        <begin position="151"/>
        <end position="236"/>
    </location>
</feature>
<keyword evidence="5" id="KW-1185">Reference proteome</keyword>
<dbReference type="SUPFAM" id="SSF54928">
    <property type="entry name" value="RNA-binding domain, RBD"/>
    <property type="match status" value="2"/>
</dbReference>
<evidence type="ECO:0000313" key="4">
    <source>
        <dbReference type="EMBL" id="KAL3884594.1"/>
    </source>
</evidence>
<feature type="domain" description="RRM" evidence="3">
    <location>
        <begin position="70"/>
        <end position="149"/>
    </location>
</feature>
<proteinExistence type="predicted"/>
<dbReference type="Pfam" id="PF00076">
    <property type="entry name" value="RRM_1"/>
    <property type="match status" value="3"/>
</dbReference>
<evidence type="ECO:0000313" key="5">
    <source>
        <dbReference type="Proteomes" id="UP001634394"/>
    </source>
</evidence>
<gene>
    <name evidence="4" type="ORF">ACJMK2_024725</name>
</gene>